<dbReference type="PANTHER" id="PTHR13030">
    <property type="entry name" value="NUDIX HYDROLASE"/>
    <property type="match status" value="1"/>
</dbReference>
<dbReference type="EMBL" id="JYDT01000048">
    <property type="protein sequence ID" value="KRY87909.1"/>
    <property type="molecule type" value="Genomic_DNA"/>
</dbReference>
<dbReference type="InterPro" id="IPR015797">
    <property type="entry name" value="NUDIX_hydrolase-like_dom_sf"/>
</dbReference>
<keyword evidence="1" id="KW-1133">Transmembrane helix</keyword>
<dbReference type="InterPro" id="IPR009003">
    <property type="entry name" value="Peptidase_S1_PA"/>
</dbReference>
<evidence type="ECO:0000256" key="1">
    <source>
        <dbReference type="SAM" id="Phobius"/>
    </source>
</evidence>
<protein>
    <submittedName>
        <fullName evidence="3">ADP-ribose pyrophosphatase, mitochondrial</fullName>
    </submittedName>
</protein>
<comment type="caution">
    <text evidence="3">The sequence shown here is derived from an EMBL/GenBank/DDBJ whole genome shotgun (WGS) entry which is preliminary data.</text>
</comment>
<feature type="transmembrane region" description="Helical" evidence="1">
    <location>
        <begin position="1329"/>
        <end position="1352"/>
    </location>
</feature>
<reference evidence="3 4" key="1">
    <citation type="submission" date="2015-01" db="EMBL/GenBank/DDBJ databases">
        <title>Evolution of Trichinella species and genotypes.</title>
        <authorList>
            <person name="Korhonen P.K."/>
            <person name="Edoardo P."/>
            <person name="Giuseppe L.R."/>
            <person name="Gasser R.B."/>
        </authorList>
    </citation>
    <scope>NUCLEOTIDE SEQUENCE [LARGE SCALE GENOMIC DNA]</scope>
    <source>
        <strain evidence="3">ISS470</strain>
    </source>
</reference>
<dbReference type="InterPro" id="IPR039989">
    <property type="entry name" value="NUDT9"/>
</dbReference>
<feature type="chain" id="PRO_5006878162" evidence="2">
    <location>
        <begin position="20"/>
        <end position="1382"/>
    </location>
</feature>
<feature type="transmembrane region" description="Helical" evidence="1">
    <location>
        <begin position="468"/>
        <end position="500"/>
    </location>
</feature>
<sequence length="1382" mass="154934">MNSNLSILVISVAAFSALAHELETLDISGSTLTSTLLNETSENAVCANLDPVEETVRKMLLTEHRLERTEDLNPYDALVVMKQLTSYVNKHVKGKKYYKMAKVIKAEKCNAQESDIHVLEIEIRKTTCNKKELEEGKSDDKCYMKTDAKVVECIWTGRLIRTAVVESQGLICSDKRYDFFTENDSLCPLLKYDDTDMRRVHISQTQWKWENNLFAYAPPDFSAEFEDSIPHDGFDPSEDKSSAKFNKMDQSVERRSMNGHYKVKDGRPLCPIGRTGIQGRGKLPRWGPNFVLAVIVDSGEGHLLDILSTTTAEGSFSIPTFFIDDYSKEGIEAKLEEVIIASKPTNGFSKGQIRSLIGTAMKNALIIKQGFTPDSRNTDNAWIETIAVQISDPKQQHLGKLKFQSQAKQSTVEWRTVDEKSQNELKNYVELSLGEAKFNEVISKSDKKALLKRFITALTGYTLRGLRFLGGVIFSICAGILVPVTAVLSVFMGLAIFAALQIKSDKDSNLAKRIEECFLYFEINLLLKLNSKCGEEALESLALVYKPVQQGSKRVLGIACQGAIVPGKHQNYTDTVLVSSYCIVEDPQEGYVVSVGSPDPHGDLQSSAQQFRAQRILNFPFEQHPVGILKTPQPIMYSDLVKPMCIAEVPLPDEHVCILGVVTKGGLMTLRHVQMLYESDCEQLSEGLSSYLCAKVKEIDADVGETFALDPSLDIYPFVTPLEFDISGVKPGSLETPLFCLTNDHPTWSVYGFAMNAYDVKDPESPILFSDVSSDLAAIKQHSDITYQEWVQSIKHEAQQSKVLSKNEYYFFNIADQRVSNISENSLQALFRGVNKQPPFIGDIFSCTQMKHQYRNATVTQNLPSSVKKGANLDLGFLYHENLVLRVQTLAQELETLDISGLTPLLSPLNETTKSLVCANPQSIERTVRKILLTEHKVERTEDLNPYDALVVMKQLTSYVNKHVKGKTYYKITKVIKAEKCNAPESDIHVFEVEIRKTTCKRKDLKEGELDEKCHVRTDVEAVDCIWTGRLTGTTVVESQGLICGDGRYNFFMEEGFLCPLLKYDDTDMRRVLISETHLKWGEKLFAYAPPDFSAKYEDDFSYDNFDPSEEDSSAQFNKMDQSVNRRSMDRPYKVKNGRPLCPVGRTGFQGRGKHPRWGPNFVLAVIVDRGEGDFLDILSTTTAEGPFTIPTFYVDDYSYAAIEAKLEEIIIASKPTNGFSREEIHSLVKMAMKDALLVKQGFIPDARNTDNAWAETIAVQISDPKQQHIGKVEFESKTKSGTVEWRMLDEESQSDLKKYMERSIEENKLKEIIKKIDKKAVLKKILTALRNSAVAGYFLSGLALIGGIIFAVCTGMFGPAVAILSIHFGLAILAGILLMRK</sequence>
<evidence type="ECO:0000313" key="3">
    <source>
        <dbReference type="EMBL" id="KRY87909.1"/>
    </source>
</evidence>
<dbReference type="PANTHER" id="PTHR13030:SF8">
    <property type="entry name" value="ADP-RIBOSE PYROPHOSPHATASE, MITOCHONDRIAL"/>
    <property type="match status" value="1"/>
</dbReference>
<keyword evidence="1" id="KW-0472">Membrane</keyword>
<dbReference type="Gene3D" id="2.40.10.10">
    <property type="entry name" value="Trypsin-like serine proteases"/>
    <property type="match status" value="1"/>
</dbReference>
<organism evidence="3 4">
    <name type="scientific">Trichinella pseudospiralis</name>
    <name type="common">Parasitic roundworm</name>
    <dbReference type="NCBI Taxonomy" id="6337"/>
    <lineage>
        <taxon>Eukaryota</taxon>
        <taxon>Metazoa</taxon>
        <taxon>Ecdysozoa</taxon>
        <taxon>Nematoda</taxon>
        <taxon>Enoplea</taxon>
        <taxon>Dorylaimia</taxon>
        <taxon>Trichinellida</taxon>
        <taxon>Trichinellidae</taxon>
        <taxon>Trichinella</taxon>
    </lineage>
</organism>
<keyword evidence="4" id="KW-1185">Reference proteome</keyword>
<feature type="transmembrane region" description="Helical" evidence="1">
    <location>
        <begin position="1358"/>
        <end position="1380"/>
    </location>
</feature>
<dbReference type="Proteomes" id="UP000054995">
    <property type="component" value="Unassembled WGS sequence"/>
</dbReference>
<keyword evidence="1" id="KW-0812">Transmembrane</keyword>
<evidence type="ECO:0000313" key="4">
    <source>
        <dbReference type="Proteomes" id="UP000054995"/>
    </source>
</evidence>
<dbReference type="GO" id="GO:0047631">
    <property type="term" value="F:ADP-ribose diphosphatase activity"/>
    <property type="evidence" value="ECO:0007669"/>
    <property type="project" value="InterPro"/>
</dbReference>
<proteinExistence type="predicted"/>
<name>A0A0V1FPS7_TRIPS</name>
<dbReference type="Pfam" id="PF25969">
    <property type="entry name" value="NUDT9_N"/>
    <property type="match status" value="2"/>
</dbReference>
<dbReference type="OrthoDB" id="10056930at2759"/>
<dbReference type="InterPro" id="IPR046350">
    <property type="entry name" value="Cystatin_sf"/>
</dbReference>
<dbReference type="SUPFAM" id="SSF55811">
    <property type="entry name" value="Nudix"/>
    <property type="match status" value="2"/>
</dbReference>
<dbReference type="SUPFAM" id="SSF50494">
    <property type="entry name" value="Trypsin-like serine proteases"/>
    <property type="match status" value="1"/>
</dbReference>
<evidence type="ECO:0000256" key="2">
    <source>
        <dbReference type="SAM" id="SignalP"/>
    </source>
</evidence>
<keyword evidence="2" id="KW-0732">Signal</keyword>
<accession>A0A0V1FPS7</accession>
<feature type="signal peptide" evidence="2">
    <location>
        <begin position="1"/>
        <end position="19"/>
    </location>
</feature>
<dbReference type="SUPFAM" id="SSF54403">
    <property type="entry name" value="Cystatin/monellin"/>
    <property type="match status" value="1"/>
</dbReference>
<dbReference type="Gene3D" id="3.90.79.10">
    <property type="entry name" value="Nucleoside Triphosphate Pyrophosphohydrolase"/>
    <property type="match status" value="2"/>
</dbReference>
<dbReference type="InterPro" id="IPR043504">
    <property type="entry name" value="Peptidase_S1_PA_chymotrypsin"/>
</dbReference>
<gene>
    <name evidence="3" type="primary">NUDT9</name>
    <name evidence="3" type="ORF">T4D_182</name>
</gene>